<dbReference type="EMBL" id="JABJWC010000004">
    <property type="protein sequence ID" value="NPC65324.1"/>
    <property type="molecule type" value="Genomic_DNA"/>
</dbReference>
<proteinExistence type="predicted"/>
<evidence type="ECO:0000313" key="1">
    <source>
        <dbReference type="EMBL" id="NPC65324.1"/>
    </source>
</evidence>
<keyword evidence="2" id="KW-1185">Reference proteome</keyword>
<reference evidence="1 2" key="1">
    <citation type="journal article" date="2020" name="Microorganisms">
        <title>Description of Komagataeibacter melaceti sp. nov. and Komagataeibacter melomenusus sp. nov. Isolated from Apple Cider Vinegar.</title>
        <authorList>
            <person name="Maric L."/>
            <person name="Cleenwerck I."/>
            <person name="Accetto T."/>
            <person name="Vandamme P."/>
            <person name="Trcek J."/>
        </authorList>
    </citation>
    <scope>NUCLEOTIDE SEQUENCE [LARGE SCALE GENOMIC DNA]</scope>
    <source>
        <strain evidence="1 2">AV436</strain>
    </source>
</reference>
<accession>A0ABX2AAC7</accession>
<gene>
    <name evidence="1" type="ORF">HNW77_02660</name>
</gene>
<protein>
    <recommendedName>
        <fullName evidence="3">Transposase</fullName>
    </recommendedName>
</protein>
<evidence type="ECO:0000313" key="2">
    <source>
        <dbReference type="Proteomes" id="UP000623090"/>
    </source>
</evidence>
<evidence type="ECO:0008006" key="3">
    <source>
        <dbReference type="Google" id="ProtNLM"/>
    </source>
</evidence>
<sequence length="90" mass="10148">MTGHLLRNALNHQSFRMPPFKGGIFFEHDGTFSRLIFQAASGSVICHDGHAVFCRYDTIFRPVVQYLRLRHDGERLQTPGQGVLATIFGS</sequence>
<dbReference type="RefSeq" id="WP_172155131.1">
    <property type="nucleotide sequence ID" value="NZ_JABJWC010000004.1"/>
</dbReference>
<organism evidence="1 2">
    <name type="scientific">Komagataeibacter melomenusus</name>
    <dbReference type="NCBI Taxonomy" id="2766578"/>
    <lineage>
        <taxon>Bacteria</taxon>
        <taxon>Pseudomonadati</taxon>
        <taxon>Pseudomonadota</taxon>
        <taxon>Alphaproteobacteria</taxon>
        <taxon>Acetobacterales</taxon>
        <taxon>Acetobacteraceae</taxon>
        <taxon>Komagataeibacter</taxon>
    </lineage>
</organism>
<comment type="caution">
    <text evidence="1">The sequence shown here is derived from an EMBL/GenBank/DDBJ whole genome shotgun (WGS) entry which is preliminary data.</text>
</comment>
<name>A0ABX2AAC7_9PROT</name>
<dbReference type="Proteomes" id="UP000623090">
    <property type="component" value="Unassembled WGS sequence"/>
</dbReference>